<dbReference type="InterPro" id="IPR036356">
    <property type="entry name" value="ERp29_C_sf"/>
</dbReference>
<feature type="signal peptide" evidence="10">
    <location>
        <begin position="1"/>
        <end position="19"/>
    </location>
</feature>
<evidence type="ECO:0000256" key="8">
    <source>
        <dbReference type="ARBA" id="ARBA00023284"/>
    </source>
</evidence>
<evidence type="ECO:0000313" key="13">
    <source>
        <dbReference type="Proteomes" id="UP001357485"/>
    </source>
</evidence>
<dbReference type="Proteomes" id="UP001357485">
    <property type="component" value="Unassembled WGS sequence"/>
</dbReference>
<evidence type="ECO:0000256" key="1">
    <source>
        <dbReference type="ARBA" id="ARBA00001182"/>
    </source>
</evidence>
<dbReference type="InterPro" id="IPR013766">
    <property type="entry name" value="Thioredoxin_domain"/>
</dbReference>
<keyword evidence="5" id="KW-0677">Repeat</keyword>
<dbReference type="Pfam" id="PF07749">
    <property type="entry name" value="ERp29"/>
    <property type="match status" value="1"/>
</dbReference>
<keyword evidence="8" id="KW-0676">Redox-active center</keyword>
<accession>A0ABR0MAF6</accession>
<dbReference type="InterPro" id="IPR036249">
    <property type="entry name" value="Thioredoxin-like_sf"/>
</dbReference>
<dbReference type="SUPFAM" id="SSF52833">
    <property type="entry name" value="Thioredoxin-like"/>
    <property type="match status" value="2"/>
</dbReference>
<dbReference type="InterPro" id="IPR011679">
    <property type="entry name" value="ERp29_C"/>
</dbReference>
<dbReference type="PANTHER" id="PTHR45672:SF11">
    <property type="entry name" value="PROTEIN DISULFIDE-ISOMERASE C17H9.14C"/>
    <property type="match status" value="1"/>
</dbReference>
<feature type="domain" description="Thioredoxin" evidence="11">
    <location>
        <begin position="133"/>
        <end position="252"/>
    </location>
</feature>
<name>A0ABR0MAF6_9PEZI</name>
<keyword evidence="4 10" id="KW-0732">Signal</keyword>
<dbReference type="InterPro" id="IPR005788">
    <property type="entry name" value="PDI_thioredoxin-like_dom"/>
</dbReference>
<feature type="domain" description="Thioredoxin" evidence="11">
    <location>
        <begin position="6"/>
        <end position="131"/>
    </location>
</feature>
<evidence type="ECO:0000313" key="12">
    <source>
        <dbReference type="EMBL" id="KAK5295339.1"/>
    </source>
</evidence>
<organism evidence="12 13">
    <name type="scientific">Cryomyces antarcticus</name>
    <dbReference type="NCBI Taxonomy" id="329879"/>
    <lineage>
        <taxon>Eukaryota</taxon>
        <taxon>Fungi</taxon>
        <taxon>Dikarya</taxon>
        <taxon>Ascomycota</taxon>
        <taxon>Pezizomycotina</taxon>
        <taxon>Dothideomycetes</taxon>
        <taxon>Dothideomycetes incertae sedis</taxon>
        <taxon>Cryomyces</taxon>
    </lineage>
</organism>
<gene>
    <name evidence="12" type="ORF">LTR16_001080</name>
</gene>
<evidence type="ECO:0000256" key="7">
    <source>
        <dbReference type="ARBA" id="ARBA00023235"/>
    </source>
</evidence>
<feature type="chain" id="PRO_5045437767" description="protein disulfide-isomerase" evidence="10">
    <location>
        <begin position="20"/>
        <end position="363"/>
    </location>
</feature>
<evidence type="ECO:0000259" key="11">
    <source>
        <dbReference type="PROSITE" id="PS51352"/>
    </source>
</evidence>
<keyword evidence="13" id="KW-1185">Reference proteome</keyword>
<evidence type="ECO:0000256" key="4">
    <source>
        <dbReference type="ARBA" id="ARBA00022729"/>
    </source>
</evidence>
<dbReference type="CDD" id="cd00238">
    <property type="entry name" value="ERp29c"/>
    <property type="match status" value="1"/>
</dbReference>
<dbReference type="Gene3D" id="1.20.1150.12">
    <property type="entry name" value="Endoplasmic reticulum resident protein 29, C-terminal domain"/>
    <property type="match status" value="1"/>
</dbReference>
<dbReference type="SUPFAM" id="SSF47933">
    <property type="entry name" value="ERP29 C domain-like"/>
    <property type="match status" value="1"/>
</dbReference>
<dbReference type="EC" id="5.3.4.1" evidence="3"/>
<comment type="catalytic activity">
    <reaction evidence="1">
        <text>Catalyzes the rearrangement of -S-S- bonds in proteins.</text>
        <dbReference type="EC" id="5.3.4.1"/>
    </reaction>
</comment>
<dbReference type="PANTHER" id="PTHR45672">
    <property type="entry name" value="PROTEIN DISULFIDE-ISOMERASE C17H9.14C-RELATED"/>
    <property type="match status" value="1"/>
</dbReference>
<dbReference type="InterPro" id="IPR017937">
    <property type="entry name" value="Thioredoxin_CS"/>
</dbReference>
<evidence type="ECO:0000256" key="10">
    <source>
        <dbReference type="SAM" id="SignalP"/>
    </source>
</evidence>
<comment type="caution">
    <text evidence="12">The sequence shown here is derived from an EMBL/GenBank/DDBJ whole genome shotgun (WGS) entry which is preliminary data.</text>
</comment>
<proteinExistence type="inferred from homology"/>
<dbReference type="Pfam" id="PF00085">
    <property type="entry name" value="Thioredoxin"/>
    <property type="match status" value="2"/>
</dbReference>
<sequence>MARLASLLTSALAIFGVNAASSVLDLIPSNFDDVVLKSGKPALVEFFAPWCGHCKTLAPVYEELAAGFEFAKDKVVIGKVDADDHKELGRRFGVQGFPTLKWFDGKSDTPEDYKGGRDLDSLTAFIREKTALKPKTKKAAPSQVEMLNDSTFKKSIGGDKDVLVAFTAPWCGHCKTLAPIWETLATDFASEPSVLIAKVDAEAPNAKATAQDQGVSSYPTIKYFPKGSSEAIPYNGGRSEADFVTFLNEKAGTHRAVGGGLDATAGTIAALDSVVSKFTGGAGLAEVAEEATKAAAGVKDKYAEYYVKVFGKVKDNEGYVEKELKRLAGLLKKGGLAPEKVDDLISRSNILRKFTSDQGKSEL</sequence>
<dbReference type="PRINTS" id="PR00421">
    <property type="entry name" value="THIOREDOXIN"/>
</dbReference>
<evidence type="ECO:0000256" key="9">
    <source>
        <dbReference type="RuleBase" id="RU004208"/>
    </source>
</evidence>
<dbReference type="PROSITE" id="PS51352">
    <property type="entry name" value="THIOREDOXIN_2"/>
    <property type="match status" value="2"/>
</dbReference>
<dbReference type="PROSITE" id="PS00194">
    <property type="entry name" value="THIOREDOXIN_1"/>
    <property type="match status" value="2"/>
</dbReference>
<evidence type="ECO:0000256" key="6">
    <source>
        <dbReference type="ARBA" id="ARBA00023157"/>
    </source>
</evidence>
<evidence type="ECO:0000256" key="2">
    <source>
        <dbReference type="ARBA" id="ARBA00006347"/>
    </source>
</evidence>
<dbReference type="EMBL" id="JAVRRA010000047">
    <property type="protein sequence ID" value="KAK5295339.1"/>
    <property type="molecule type" value="Genomic_DNA"/>
</dbReference>
<keyword evidence="7" id="KW-0413">Isomerase</keyword>
<evidence type="ECO:0000256" key="5">
    <source>
        <dbReference type="ARBA" id="ARBA00022737"/>
    </source>
</evidence>
<dbReference type="CDD" id="cd02998">
    <property type="entry name" value="PDI_a_ERp38"/>
    <property type="match status" value="2"/>
</dbReference>
<comment type="similarity">
    <text evidence="2 9">Belongs to the protein disulfide isomerase family.</text>
</comment>
<dbReference type="Gene3D" id="3.40.30.10">
    <property type="entry name" value="Glutaredoxin"/>
    <property type="match status" value="2"/>
</dbReference>
<keyword evidence="6" id="KW-1015">Disulfide bond</keyword>
<dbReference type="NCBIfam" id="TIGR01126">
    <property type="entry name" value="pdi_dom"/>
    <property type="match status" value="2"/>
</dbReference>
<reference evidence="12 13" key="1">
    <citation type="submission" date="2023-08" db="EMBL/GenBank/DDBJ databases">
        <title>Black Yeasts Isolated from many extreme environments.</title>
        <authorList>
            <person name="Coleine C."/>
            <person name="Stajich J.E."/>
            <person name="Selbmann L."/>
        </authorList>
    </citation>
    <scope>NUCLEOTIDE SEQUENCE [LARGE SCALE GENOMIC DNA]</scope>
    <source>
        <strain evidence="12 13">CCFEE 536</strain>
    </source>
</reference>
<protein>
    <recommendedName>
        <fullName evidence="3">protein disulfide-isomerase</fullName>
        <ecNumber evidence="3">5.3.4.1</ecNumber>
    </recommendedName>
</protein>
<evidence type="ECO:0000256" key="3">
    <source>
        <dbReference type="ARBA" id="ARBA00012723"/>
    </source>
</evidence>
<dbReference type="InterPro" id="IPR051063">
    <property type="entry name" value="PDI"/>
</dbReference>